<evidence type="ECO:0000259" key="4">
    <source>
        <dbReference type="Pfam" id="PF00700"/>
    </source>
</evidence>
<gene>
    <name evidence="5" type="ORF">WH96_14155</name>
</gene>
<dbReference type="STRING" id="1489064.WH96_14155"/>
<comment type="subcellular location">
    <subcellularLocation>
        <location evidence="1">Bacterial flagellum</location>
    </subcellularLocation>
</comment>
<dbReference type="PANTHER" id="PTHR42792">
    <property type="entry name" value="FLAGELLIN"/>
    <property type="match status" value="1"/>
</dbReference>
<dbReference type="InterPro" id="IPR046358">
    <property type="entry name" value="Flagellin_C"/>
</dbReference>
<dbReference type="InterPro" id="IPR001492">
    <property type="entry name" value="Flagellin"/>
</dbReference>
<dbReference type="Gene3D" id="1.20.1330.10">
    <property type="entry name" value="f41 fragment of flagellin, N-terminal domain"/>
    <property type="match status" value="1"/>
</dbReference>
<dbReference type="AlphaFoldDB" id="A0A0H2MCK8"/>
<keyword evidence="6" id="KW-1185">Reference proteome</keyword>
<reference evidence="5 6" key="1">
    <citation type="submission" date="2015-03" db="EMBL/GenBank/DDBJ databases">
        <title>Genome Sequence of Kiloniella spongiae MEBiC09566, isolated from a marine sponge.</title>
        <authorList>
            <person name="Shao Z."/>
            <person name="Wang L."/>
            <person name="Li X."/>
        </authorList>
    </citation>
    <scope>NUCLEOTIDE SEQUENCE [LARGE SCALE GENOMIC DNA]</scope>
    <source>
        <strain evidence="5 6">MEBiC09566</strain>
    </source>
</reference>
<dbReference type="OrthoDB" id="9758307at2"/>
<organism evidence="5 6">
    <name type="scientific">Kiloniella spongiae</name>
    <dbReference type="NCBI Taxonomy" id="1489064"/>
    <lineage>
        <taxon>Bacteria</taxon>
        <taxon>Pseudomonadati</taxon>
        <taxon>Pseudomonadota</taxon>
        <taxon>Alphaproteobacteria</taxon>
        <taxon>Rhodospirillales</taxon>
        <taxon>Kiloniellaceae</taxon>
        <taxon>Kiloniella</taxon>
    </lineage>
</organism>
<protein>
    <recommendedName>
        <fullName evidence="4">Flagellin C-terminal domain-containing protein</fullName>
    </recommendedName>
</protein>
<name>A0A0H2MCK8_9PROT</name>
<accession>A0A0H2MCK8</accession>
<dbReference type="RefSeq" id="WP_047764838.1">
    <property type="nucleotide sequence ID" value="NZ_LAQL01000008.1"/>
</dbReference>
<feature type="domain" description="Flagellin C-terminal" evidence="4">
    <location>
        <begin position="226"/>
        <end position="305"/>
    </location>
</feature>
<dbReference type="Pfam" id="PF00700">
    <property type="entry name" value="Flagellin_C"/>
    <property type="match status" value="1"/>
</dbReference>
<dbReference type="PANTHER" id="PTHR42792:SF1">
    <property type="entry name" value="FLAGELLAR HOOK-ASSOCIATED PROTEIN 3"/>
    <property type="match status" value="1"/>
</dbReference>
<proteinExistence type="inferred from homology"/>
<dbReference type="SUPFAM" id="SSF64518">
    <property type="entry name" value="Phase 1 flagellin"/>
    <property type="match status" value="1"/>
</dbReference>
<evidence type="ECO:0000313" key="5">
    <source>
        <dbReference type="EMBL" id="KLN60309.1"/>
    </source>
</evidence>
<evidence type="ECO:0000256" key="3">
    <source>
        <dbReference type="ARBA" id="ARBA00023143"/>
    </source>
</evidence>
<comment type="caution">
    <text evidence="5">The sequence shown here is derived from an EMBL/GenBank/DDBJ whole genome shotgun (WGS) entry which is preliminary data.</text>
</comment>
<comment type="similarity">
    <text evidence="2">Belongs to the bacterial flagellin family.</text>
</comment>
<dbReference type="Proteomes" id="UP000035444">
    <property type="component" value="Unassembled WGS sequence"/>
</dbReference>
<dbReference type="GO" id="GO:0009288">
    <property type="term" value="C:bacterial-type flagellum"/>
    <property type="evidence" value="ECO:0007669"/>
    <property type="project" value="UniProtKB-SubCell"/>
</dbReference>
<dbReference type="EMBL" id="LAQL01000008">
    <property type="protein sequence ID" value="KLN60309.1"/>
    <property type="molecule type" value="Genomic_DNA"/>
</dbReference>
<evidence type="ECO:0000256" key="2">
    <source>
        <dbReference type="ARBA" id="ARBA00005709"/>
    </source>
</evidence>
<evidence type="ECO:0000313" key="6">
    <source>
        <dbReference type="Proteomes" id="UP000035444"/>
    </source>
</evidence>
<keyword evidence="3" id="KW-0975">Bacterial flagellum</keyword>
<dbReference type="GO" id="GO:0005198">
    <property type="term" value="F:structural molecule activity"/>
    <property type="evidence" value="ECO:0007669"/>
    <property type="project" value="InterPro"/>
</dbReference>
<sequence length="306" mass="34022">MIRVSSYAQNQLLQTNMASTQAKVSDRTVQIASGKVTQEYTNLSSQALELVSLQRDNVRTTQFERNIQTTKTRLEIMDSNMTTMSERITNLLSDVLNGLNSSNIQEIPLEQFAVSFRQEITALMNAQHEGRYLFSGSLTDTPPVDINDPAYTPQAGLPGVFTADFDYYDGDNVKLSNRIDQDATLTYGITADDPTFEKLLRSLAYVEYAGTNNDTTVLQEAYNLLQTSLDGVASFRSQIGAQLTVLEGANKNHADFKTYVQNTISGIEDVDVAEATSKLAFDQVQLQASYISLTRINETTLLNYLR</sequence>
<evidence type="ECO:0000256" key="1">
    <source>
        <dbReference type="ARBA" id="ARBA00004365"/>
    </source>
</evidence>